<accession>A0A1E3W454</accession>
<dbReference type="AlphaFoldDB" id="A0A1E3W454"/>
<dbReference type="OrthoDB" id="5489603at2"/>
<dbReference type="EMBL" id="LPWG01000005">
    <property type="protein sequence ID" value="ODS00564.1"/>
    <property type="molecule type" value="Genomic_DNA"/>
</dbReference>
<evidence type="ECO:0000313" key="3">
    <source>
        <dbReference type="Proteomes" id="UP000094501"/>
    </source>
</evidence>
<reference evidence="2 3" key="1">
    <citation type="journal article" date="2016" name="Environ. Microbiol.">
        <title>New Methyloceanibacter diversity from North Sea sediments includes methanotroph containing solely the soluble methane monooxygenase.</title>
        <authorList>
            <person name="Vekeman B."/>
            <person name="Kerckhof F.M."/>
            <person name="Cremers G."/>
            <person name="de Vos P."/>
            <person name="Vandamme P."/>
            <person name="Boon N."/>
            <person name="Op den Camp H.J."/>
            <person name="Heylen K."/>
        </authorList>
    </citation>
    <scope>NUCLEOTIDE SEQUENCE [LARGE SCALE GENOMIC DNA]</scope>
    <source>
        <strain evidence="2 3">R-67174</strain>
    </source>
</reference>
<comment type="caution">
    <text evidence="2">The sequence shown here is derived from an EMBL/GenBank/DDBJ whole genome shotgun (WGS) entry which is preliminary data.</text>
</comment>
<sequence length="143" mass="15328">MLTRVLLTLLVLAFGAGLGMAEDAEPKTTVVSLGITDHKVDETELMKRMALPKPRFDSPGVAYGWVAHAKKGDTVEVHLTKDGTSLMHNVREVAEEDTDVLLQAGKTGVPAGGWPKGEYTAKVTVTRGGETVAEQETDPVPFE</sequence>
<dbReference type="Proteomes" id="UP000094501">
    <property type="component" value="Unassembled WGS sequence"/>
</dbReference>
<name>A0A1E3W454_9HYPH</name>
<keyword evidence="3" id="KW-1185">Reference proteome</keyword>
<gene>
    <name evidence="2" type="ORF">AUC68_15065</name>
</gene>
<protein>
    <submittedName>
        <fullName evidence="2">Uncharacterized protein</fullName>
    </submittedName>
</protein>
<feature type="signal peptide" evidence="1">
    <location>
        <begin position="1"/>
        <end position="21"/>
    </location>
</feature>
<evidence type="ECO:0000313" key="2">
    <source>
        <dbReference type="EMBL" id="ODS00564.1"/>
    </source>
</evidence>
<keyword evidence="1" id="KW-0732">Signal</keyword>
<evidence type="ECO:0000256" key="1">
    <source>
        <dbReference type="SAM" id="SignalP"/>
    </source>
</evidence>
<dbReference type="InterPro" id="IPR008972">
    <property type="entry name" value="Cupredoxin"/>
</dbReference>
<feature type="chain" id="PRO_5009139110" evidence="1">
    <location>
        <begin position="22"/>
        <end position="143"/>
    </location>
</feature>
<organism evidence="2 3">
    <name type="scientific">Methyloceanibacter methanicus</name>
    <dbReference type="NCBI Taxonomy" id="1774968"/>
    <lineage>
        <taxon>Bacteria</taxon>
        <taxon>Pseudomonadati</taxon>
        <taxon>Pseudomonadota</taxon>
        <taxon>Alphaproteobacteria</taxon>
        <taxon>Hyphomicrobiales</taxon>
        <taxon>Hyphomicrobiaceae</taxon>
        <taxon>Methyloceanibacter</taxon>
    </lineage>
</organism>
<dbReference type="RefSeq" id="WP_069436465.1">
    <property type="nucleotide sequence ID" value="NZ_LPWG01000005.1"/>
</dbReference>
<proteinExistence type="predicted"/>
<dbReference type="SUPFAM" id="SSF49503">
    <property type="entry name" value="Cupredoxins"/>
    <property type="match status" value="1"/>
</dbReference>